<dbReference type="Gene3D" id="3.40.50.10860">
    <property type="entry name" value="Leucine Dehydrogenase, chain A, domain 1"/>
    <property type="match status" value="1"/>
</dbReference>
<dbReference type="GO" id="GO:0004477">
    <property type="term" value="F:methenyltetrahydrofolate cyclohydrolase activity"/>
    <property type="evidence" value="ECO:0007669"/>
    <property type="project" value="UniProtKB-UniRule"/>
</dbReference>
<dbReference type="PROSITE" id="PS00767">
    <property type="entry name" value="THF_DHG_CYH_2"/>
    <property type="match status" value="1"/>
</dbReference>
<dbReference type="UniPathway" id="UPA00193"/>
<dbReference type="Pfam" id="PF02882">
    <property type="entry name" value="THF_DHG_CYH_C"/>
    <property type="match status" value="1"/>
</dbReference>
<dbReference type="EMBL" id="CP022355">
    <property type="protein sequence ID" value="ASK77734.1"/>
    <property type="molecule type" value="Genomic_DNA"/>
</dbReference>
<name>A0A220VBE1_9GAMM</name>
<keyword evidence="11 12" id="KW-0511">Multifunctional enzyme</keyword>
<reference evidence="15 16" key="1">
    <citation type="journal article" date="2016" name="Int. J. Syst. Evol. Microbiol.">
        <title>Paraphotobacterium marinum gen. nov., sp. nov., a member of the family Vibrionaceae, isolated from surface seawater.</title>
        <authorList>
            <person name="Huang Z."/>
            <person name="Dong C."/>
            <person name="Shao Z."/>
        </authorList>
    </citation>
    <scope>NUCLEOTIDE SEQUENCE [LARGE SCALE GENOMIC DNA]</scope>
    <source>
        <strain evidence="15 16">NSCS20N07D</strain>
    </source>
</reference>
<dbReference type="InterPro" id="IPR020867">
    <property type="entry name" value="THF_DH/CycHdrlase_CS"/>
</dbReference>
<dbReference type="GO" id="GO:0006164">
    <property type="term" value="P:purine nucleotide biosynthetic process"/>
    <property type="evidence" value="ECO:0007669"/>
    <property type="project" value="UniProtKB-KW"/>
</dbReference>
<keyword evidence="5 12" id="KW-0658">Purine biosynthesis</keyword>
<dbReference type="AlphaFoldDB" id="A0A220VBE1"/>
<comment type="function">
    <text evidence="12">Catalyzes the oxidation of 5,10-methylenetetrahydrofolate to 5,10-methenyltetrahydrofolate and then the hydrolysis of 5,10-methenyltetrahydrofolate to 10-formyltetrahydrofolate.</text>
</comment>
<dbReference type="RefSeq" id="WP_089072644.1">
    <property type="nucleotide sequence ID" value="NZ_CBCSAM010000007.1"/>
</dbReference>
<proteinExistence type="inferred from homology"/>
<feature type="domain" description="Tetrahydrofolate dehydrogenase/cyclohydrolase NAD(P)-binding" evidence="14">
    <location>
        <begin position="140"/>
        <end position="281"/>
    </location>
</feature>
<evidence type="ECO:0000256" key="12">
    <source>
        <dbReference type="HAMAP-Rule" id="MF_01576"/>
    </source>
</evidence>
<organism evidence="15 16">
    <name type="scientific">Paraphotobacterium marinum</name>
    <dbReference type="NCBI Taxonomy" id="1755811"/>
    <lineage>
        <taxon>Bacteria</taxon>
        <taxon>Pseudomonadati</taxon>
        <taxon>Pseudomonadota</taxon>
        <taxon>Gammaproteobacteria</taxon>
        <taxon>Vibrionales</taxon>
        <taxon>Vibrionaceae</taxon>
        <taxon>Paraphotobacterium</taxon>
    </lineage>
</organism>
<dbReference type="GO" id="GO:0004488">
    <property type="term" value="F:methylenetetrahydrofolate dehydrogenase (NADP+) activity"/>
    <property type="evidence" value="ECO:0007669"/>
    <property type="project" value="UniProtKB-UniRule"/>
</dbReference>
<keyword evidence="8 12" id="KW-0560">Oxidoreductase</keyword>
<dbReference type="Pfam" id="PF00763">
    <property type="entry name" value="THF_DHG_CYH"/>
    <property type="match status" value="1"/>
</dbReference>
<evidence type="ECO:0000259" key="13">
    <source>
        <dbReference type="Pfam" id="PF00763"/>
    </source>
</evidence>
<evidence type="ECO:0000256" key="8">
    <source>
        <dbReference type="ARBA" id="ARBA00023002"/>
    </source>
</evidence>
<dbReference type="PANTHER" id="PTHR48099">
    <property type="entry name" value="C-1-TETRAHYDROFOLATE SYNTHASE, CYTOPLASMIC-RELATED"/>
    <property type="match status" value="1"/>
</dbReference>
<dbReference type="HAMAP" id="MF_01576">
    <property type="entry name" value="THF_DHG_CYH"/>
    <property type="match status" value="1"/>
</dbReference>
<evidence type="ECO:0000256" key="3">
    <source>
        <dbReference type="ARBA" id="ARBA00022563"/>
    </source>
</evidence>
<keyword evidence="9 12" id="KW-0368">Histidine biosynthesis</keyword>
<dbReference type="EC" id="3.5.4.9" evidence="12"/>
<dbReference type="PRINTS" id="PR00085">
    <property type="entry name" value="THFDHDRGNASE"/>
</dbReference>
<dbReference type="SUPFAM" id="SSF53223">
    <property type="entry name" value="Aminoacid dehydrogenase-like, N-terminal domain"/>
    <property type="match status" value="1"/>
</dbReference>
<evidence type="ECO:0000256" key="11">
    <source>
        <dbReference type="ARBA" id="ARBA00023268"/>
    </source>
</evidence>
<dbReference type="NCBIfam" id="NF010783">
    <property type="entry name" value="PRK14186.1"/>
    <property type="match status" value="1"/>
</dbReference>
<dbReference type="CDD" id="cd01080">
    <property type="entry name" value="NAD_bind_m-THF_DH_Cyclohyd"/>
    <property type="match status" value="1"/>
</dbReference>
<comment type="similarity">
    <text evidence="12">Belongs to the tetrahydrofolate dehydrogenase/cyclohydrolase family.</text>
</comment>
<evidence type="ECO:0000256" key="7">
    <source>
        <dbReference type="ARBA" id="ARBA00022857"/>
    </source>
</evidence>
<sequence>MSAKLLSGTMISSCIQNEIQNRIEERKINGLRQPGLAVILVGDDPASRIYVNKKIQLCEKVGILSRSYFLKGSTSNNEITKLIKDLNTDDDIDGILIQSPLPAHIDYNQVVELISPQKDVDGFHPYNMGRLVLRDPLFRSCTPKGIITLLTRYNIPIKGKHAVIVGASNIVGRPMSLELLISGATVTVCHRFTKDLPKYVEQADILIAAVGKANFINGSWIKENAIVVDVGINRGEDGKISGDVHFDEASKKASFITPVPGGVGPMTVISLLENTLLACEMREHN</sequence>
<feature type="binding site" evidence="12">
    <location>
        <begin position="166"/>
        <end position="168"/>
    </location>
    <ligand>
        <name>NADP(+)</name>
        <dbReference type="ChEBI" id="CHEBI:58349"/>
    </ligand>
</feature>
<evidence type="ECO:0000313" key="16">
    <source>
        <dbReference type="Proteomes" id="UP000242175"/>
    </source>
</evidence>
<dbReference type="InterPro" id="IPR046346">
    <property type="entry name" value="Aminoacid_DH-like_N_sf"/>
</dbReference>
<dbReference type="GO" id="GO:0005829">
    <property type="term" value="C:cytosol"/>
    <property type="evidence" value="ECO:0007669"/>
    <property type="project" value="TreeGrafter"/>
</dbReference>
<dbReference type="GO" id="GO:0009086">
    <property type="term" value="P:methionine biosynthetic process"/>
    <property type="evidence" value="ECO:0007669"/>
    <property type="project" value="UniProtKB-KW"/>
</dbReference>
<accession>A0A220VBE1</accession>
<dbReference type="NCBIfam" id="NF008058">
    <property type="entry name" value="PRK10792.1"/>
    <property type="match status" value="1"/>
</dbReference>
<comment type="catalytic activity">
    <reaction evidence="12">
        <text>(6R)-5,10-methenyltetrahydrofolate + H2O = (6R)-10-formyltetrahydrofolate + H(+)</text>
        <dbReference type="Rhea" id="RHEA:23700"/>
        <dbReference type="ChEBI" id="CHEBI:15377"/>
        <dbReference type="ChEBI" id="CHEBI:15378"/>
        <dbReference type="ChEBI" id="CHEBI:57455"/>
        <dbReference type="ChEBI" id="CHEBI:195366"/>
        <dbReference type="EC" id="3.5.4.9"/>
    </reaction>
</comment>
<comment type="subunit">
    <text evidence="2 12">Homodimer.</text>
</comment>
<gene>
    <name evidence="12" type="primary">folD</name>
    <name evidence="15" type="ORF">CF386_00855</name>
</gene>
<keyword evidence="3 12" id="KW-0554">One-carbon metabolism</keyword>
<dbReference type="KEGG" id="pmai:CF386_00855"/>
<keyword evidence="4 12" id="KW-0028">Amino-acid biosynthesis</keyword>
<feature type="binding site" evidence="12">
    <location>
        <position position="232"/>
    </location>
    <ligand>
        <name>NADP(+)</name>
        <dbReference type="ChEBI" id="CHEBI:58349"/>
    </ligand>
</feature>
<dbReference type="GO" id="GO:0035999">
    <property type="term" value="P:tetrahydrofolate interconversion"/>
    <property type="evidence" value="ECO:0007669"/>
    <property type="project" value="UniProtKB-UniRule"/>
</dbReference>
<evidence type="ECO:0000256" key="5">
    <source>
        <dbReference type="ARBA" id="ARBA00022755"/>
    </source>
</evidence>
<dbReference type="Gene3D" id="3.40.50.720">
    <property type="entry name" value="NAD(P)-binding Rossmann-like Domain"/>
    <property type="match status" value="1"/>
</dbReference>
<keyword evidence="10 12" id="KW-0486">Methionine biosynthesis</keyword>
<comment type="catalytic activity">
    <reaction evidence="12">
        <text>(6R)-5,10-methylene-5,6,7,8-tetrahydrofolate + NADP(+) = (6R)-5,10-methenyltetrahydrofolate + NADPH</text>
        <dbReference type="Rhea" id="RHEA:22812"/>
        <dbReference type="ChEBI" id="CHEBI:15636"/>
        <dbReference type="ChEBI" id="CHEBI:57455"/>
        <dbReference type="ChEBI" id="CHEBI:57783"/>
        <dbReference type="ChEBI" id="CHEBI:58349"/>
        <dbReference type="EC" id="1.5.1.5"/>
    </reaction>
</comment>
<comment type="caution">
    <text evidence="12">Lacks conserved residue(s) required for the propagation of feature annotation.</text>
</comment>
<protein>
    <recommendedName>
        <fullName evidence="12">Bifunctional protein FolD</fullName>
    </recommendedName>
    <domain>
        <recommendedName>
            <fullName evidence="12">Methylenetetrahydrofolate dehydrogenase</fullName>
            <ecNumber evidence="12">1.5.1.5</ecNumber>
        </recommendedName>
    </domain>
    <domain>
        <recommendedName>
            <fullName evidence="12">Methenyltetrahydrofolate cyclohydrolase</fullName>
            <ecNumber evidence="12">3.5.4.9</ecNumber>
        </recommendedName>
    </domain>
</protein>
<dbReference type="GO" id="GO:0000105">
    <property type="term" value="P:L-histidine biosynthetic process"/>
    <property type="evidence" value="ECO:0007669"/>
    <property type="project" value="UniProtKB-KW"/>
</dbReference>
<evidence type="ECO:0000256" key="2">
    <source>
        <dbReference type="ARBA" id="ARBA00011738"/>
    </source>
</evidence>
<evidence type="ECO:0000256" key="10">
    <source>
        <dbReference type="ARBA" id="ARBA00023167"/>
    </source>
</evidence>
<dbReference type="EC" id="1.5.1.5" evidence="12"/>
<keyword evidence="6 12" id="KW-0378">Hydrolase</keyword>
<evidence type="ECO:0000256" key="6">
    <source>
        <dbReference type="ARBA" id="ARBA00022801"/>
    </source>
</evidence>
<evidence type="ECO:0000313" key="15">
    <source>
        <dbReference type="EMBL" id="ASK77734.1"/>
    </source>
</evidence>
<evidence type="ECO:0000256" key="9">
    <source>
        <dbReference type="ARBA" id="ARBA00023102"/>
    </source>
</evidence>
<dbReference type="Proteomes" id="UP000242175">
    <property type="component" value="Chromosome large"/>
</dbReference>
<comment type="pathway">
    <text evidence="1 12">One-carbon metabolism; tetrahydrofolate interconversion.</text>
</comment>
<dbReference type="InterPro" id="IPR020631">
    <property type="entry name" value="THF_DH/CycHdrlase_NAD-bd_dom"/>
</dbReference>
<dbReference type="InterPro" id="IPR036291">
    <property type="entry name" value="NAD(P)-bd_dom_sf"/>
</dbReference>
<keyword evidence="16" id="KW-1185">Reference proteome</keyword>
<dbReference type="PANTHER" id="PTHR48099:SF5">
    <property type="entry name" value="C-1-TETRAHYDROFOLATE SYNTHASE, CYTOPLASMIC"/>
    <property type="match status" value="1"/>
</dbReference>
<dbReference type="FunFam" id="3.40.50.720:FF:000006">
    <property type="entry name" value="Bifunctional protein FolD"/>
    <property type="match status" value="1"/>
</dbReference>
<evidence type="ECO:0000256" key="4">
    <source>
        <dbReference type="ARBA" id="ARBA00022605"/>
    </source>
</evidence>
<evidence type="ECO:0000256" key="1">
    <source>
        <dbReference type="ARBA" id="ARBA00004777"/>
    </source>
</evidence>
<dbReference type="InterPro" id="IPR000672">
    <property type="entry name" value="THF_DH/CycHdrlase"/>
</dbReference>
<dbReference type="InterPro" id="IPR020630">
    <property type="entry name" value="THF_DH/CycHdrlase_cat_dom"/>
</dbReference>
<evidence type="ECO:0000259" key="14">
    <source>
        <dbReference type="Pfam" id="PF02882"/>
    </source>
</evidence>
<dbReference type="SUPFAM" id="SSF51735">
    <property type="entry name" value="NAD(P)-binding Rossmann-fold domains"/>
    <property type="match status" value="1"/>
</dbReference>
<feature type="domain" description="Tetrahydrofolate dehydrogenase/cyclohydrolase catalytic" evidence="13">
    <location>
        <begin position="6"/>
        <end position="121"/>
    </location>
</feature>
<dbReference type="FunFam" id="3.40.50.10860:FF:000005">
    <property type="entry name" value="C-1-tetrahydrofolate synthase, cytoplasmic, putative"/>
    <property type="match status" value="1"/>
</dbReference>
<dbReference type="OrthoDB" id="9803580at2"/>
<keyword evidence="7 12" id="KW-0521">NADP</keyword>